<sequence length="346" mass="38054">MPWPTWPVPECRRSQASPRTTSGPTGTPADSSSASSVTKCGPDPSQARPESEESPVVSTESDAGAEEPANTLIEPPFVPGFVGPKPGHYPNASDYEADVEALILRTCAEVSVRILTVDGFASISLRNKWANEAWDLANDATRIQGKPHKRYRLTENIEKLTSARGSLARNKVLKAFRPHFADHYKFTEIEADDPDADVTIAANRVKSQNLIKNSAFHYQVPETLTGFGENGFFALARGNTLASSVSKFRSSFDPLPAPYLALEFCVLEHLASEWSTGTFVAAKFRQKEMKERYLKHLEDINKWCEGDPEGTKKIRAGWFESAIARKPGPRQADEDEEGTVEDALAA</sequence>
<feature type="region of interest" description="Disordered" evidence="1">
    <location>
        <begin position="1"/>
        <end position="79"/>
    </location>
</feature>
<feature type="domain" description="DUF6532" evidence="2">
    <location>
        <begin position="108"/>
        <end position="303"/>
    </location>
</feature>
<evidence type="ECO:0000313" key="4">
    <source>
        <dbReference type="Proteomes" id="UP001221142"/>
    </source>
</evidence>
<comment type="caution">
    <text evidence="3">The sequence shown here is derived from an EMBL/GenBank/DDBJ whole genome shotgun (WGS) entry which is preliminary data.</text>
</comment>
<dbReference type="EMBL" id="JARKIF010000019">
    <property type="protein sequence ID" value="KAJ7618666.1"/>
    <property type="molecule type" value="Genomic_DNA"/>
</dbReference>
<dbReference type="Pfam" id="PF20149">
    <property type="entry name" value="DUF6532"/>
    <property type="match status" value="1"/>
</dbReference>
<feature type="compositionally biased region" description="Low complexity" evidence="1">
    <location>
        <begin position="17"/>
        <end position="28"/>
    </location>
</feature>
<reference evidence="3" key="1">
    <citation type="submission" date="2023-03" db="EMBL/GenBank/DDBJ databases">
        <title>Massive genome expansion in bonnet fungi (Mycena s.s.) driven by repeated elements and novel gene families across ecological guilds.</title>
        <authorList>
            <consortium name="Lawrence Berkeley National Laboratory"/>
            <person name="Harder C.B."/>
            <person name="Miyauchi S."/>
            <person name="Viragh M."/>
            <person name="Kuo A."/>
            <person name="Thoen E."/>
            <person name="Andreopoulos B."/>
            <person name="Lu D."/>
            <person name="Skrede I."/>
            <person name="Drula E."/>
            <person name="Henrissat B."/>
            <person name="Morin E."/>
            <person name="Kohler A."/>
            <person name="Barry K."/>
            <person name="LaButti K."/>
            <person name="Morin E."/>
            <person name="Salamov A."/>
            <person name="Lipzen A."/>
            <person name="Mereny Z."/>
            <person name="Hegedus B."/>
            <person name="Baldrian P."/>
            <person name="Stursova M."/>
            <person name="Weitz H."/>
            <person name="Taylor A."/>
            <person name="Grigoriev I.V."/>
            <person name="Nagy L.G."/>
            <person name="Martin F."/>
            <person name="Kauserud H."/>
        </authorList>
    </citation>
    <scope>NUCLEOTIDE SEQUENCE</scope>
    <source>
        <strain evidence="3">9284</strain>
    </source>
</reference>
<gene>
    <name evidence="3" type="ORF">FB45DRAFT_932171</name>
</gene>
<dbReference type="AlphaFoldDB" id="A0AAD7FGC2"/>
<keyword evidence="4" id="KW-1185">Reference proteome</keyword>
<proteinExistence type="predicted"/>
<dbReference type="Proteomes" id="UP001221142">
    <property type="component" value="Unassembled WGS sequence"/>
</dbReference>
<evidence type="ECO:0000256" key="1">
    <source>
        <dbReference type="SAM" id="MobiDB-lite"/>
    </source>
</evidence>
<feature type="region of interest" description="Disordered" evidence="1">
    <location>
        <begin position="325"/>
        <end position="346"/>
    </location>
</feature>
<evidence type="ECO:0000313" key="3">
    <source>
        <dbReference type="EMBL" id="KAJ7618666.1"/>
    </source>
</evidence>
<dbReference type="InterPro" id="IPR045341">
    <property type="entry name" value="DUF6532"/>
</dbReference>
<protein>
    <recommendedName>
        <fullName evidence="2">DUF6532 domain-containing protein</fullName>
    </recommendedName>
</protein>
<name>A0AAD7FGC2_9AGAR</name>
<organism evidence="3 4">
    <name type="scientific">Roridomyces roridus</name>
    <dbReference type="NCBI Taxonomy" id="1738132"/>
    <lineage>
        <taxon>Eukaryota</taxon>
        <taxon>Fungi</taxon>
        <taxon>Dikarya</taxon>
        <taxon>Basidiomycota</taxon>
        <taxon>Agaricomycotina</taxon>
        <taxon>Agaricomycetes</taxon>
        <taxon>Agaricomycetidae</taxon>
        <taxon>Agaricales</taxon>
        <taxon>Marasmiineae</taxon>
        <taxon>Mycenaceae</taxon>
        <taxon>Roridomyces</taxon>
    </lineage>
</organism>
<evidence type="ECO:0000259" key="2">
    <source>
        <dbReference type="Pfam" id="PF20149"/>
    </source>
</evidence>
<accession>A0AAD7FGC2</accession>
<feature type="compositionally biased region" description="Polar residues" evidence="1">
    <location>
        <begin position="29"/>
        <end position="38"/>
    </location>
</feature>